<dbReference type="OrthoDB" id="5363290at2759"/>
<accession>A0A5N5CV18</accession>
<keyword evidence="2" id="KW-0812">Transmembrane</keyword>
<dbReference type="PANTHER" id="PTHR42083:SF1">
    <property type="entry name" value="MARVEL DOMAIN-CONTAINING PROTEIN"/>
    <property type="match status" value="1"/>
</dbReference>
<evidence type="ECO:0008006" key="5">
    <source>
        <dbReference type="Google" id="ProtNLM"/>
    </source>
</evidence>
<keyword evidence="4" id="KW-1185">Reference proteome</keyword>
<feature type="transmembrane region" description="Helical" evidence="2">
    <location>
        <begin position="210"/>
        <end position="233"/>
    </location>
</feature>
<name>A0A5N5CV18_9PEZI</name>
<keyword evidence="2" id="KW-0472">Membrane</keyword>
<gene>
    <name evidence="3" type="ORF">DBV05_g12144</name>
</gene>
<evidence type="ECO:0000256" key="1">
    <source>
        <dbReference type="SAM" id="MobiDB-lite"/>
    </source>
</evidence>
<sequence length="245" mass="28266">MLTAVKLGREAYSIYTDHKTHQQYKHTHRPQYPLHNVPLSPTGGFAKHFETPKHDRHPQTPRNHYYHHRDRDTTTTTTTPDKRATMMTLNQLSGYSHHGGLPGLLARVFLRFLQFVLALTVCGLYGVDLDAARKAGAYADSKWVYAEVVAGFAAVTCLVYFLPMVKSLFFFAWDWVLFILWVVVFGIFGRMYINEAPEYDAGIRRMKHAVWVDLTNMLLWFITATYGTVMWWMNRGGLSMRKSVV</sequence>
<keyword evidence="2" id="KW-1133">Transmembrane helix</keyword>
<dbReference type="Proteomes" id="UP000325902">
    <property type="component" value="Unassembled WGS sequence"/>
</dbReference>
<comment type="caution">
    <text evidence="3">The sequence shown here is derived from an EMBL/GenBank/DDBJ whole genome shotgun (WGS) entry which is preliminary data.</text>
</comment>
<proteinExistence type="predicted"/>
<feature type="transmembrane region" description="Helical" evidence="2">
    <location>
        <begin position="168"/>
        <end position="189"/>
    </location>
</feature>
<reference evidence="3 4" key="1">
    <citation type="journal article" date="2019" name="Sci. Rep.">
        <title>A multi-omics analysis of the grapevine pathogen Lasiodiplodia theobromae reveals that temperature affects the expression of virulence- and pathogenicity-related genes.</title>
        <authorList>
            <person name="Felix C."/>
            <person name="Meneses R."/>
            <person name="Goncalves M.F.M."/>
            <person name="Tilleman L."/>
            <person name="Duarte A.S."/>
            <person name="Jorrin-Novo J.V."/>
            <person name="Van de Peer Y."/>
            <person name="Deforce D."/>
            <person name="Van Nieuwerburgh F."/>
            <person name="Esteves A.C."/>
            <person name="Alves A."/>
        </authorList>
    </citation>
    <scope>NUCLEOTIDE SEQUENCE [LARGE SCALE GENOMIC DNA]</scope>
    <source>
        <strain evidence="3 4">LA-SOL3</strain>
    </source>
</reference>
<organism evidence="3 4">
    <name type="scientific">Lasiodiplodia theobromae</name>
    <dbReference type="NCBI Taxonomy" id="45133"/>
    <lineage>
        <taxon>Eukaryota</taxon>
        <taxon>Fungi</taxon>
        <taxon>Dikarya</taxon>
        <taxon>Ascomycota</taxon>
        <taxon>Pezizomycotina</taxon>
        <taxon>Dothideomycetes</taxon>
        <taxon>Dothideomycetes incertae sedis</taxon>
        <taxon>Botryosphaeriales</taxon>
        <taxon>Botryosphaeriaceae</taxon>
        <taxon>Lasiodiplodia</taxon>
    </lineage>
</organism>
<evidence type="ECO:0000256" key="2">
    <source>
        <dbReference type="SAM" id="Phobius"/>
    </source>
</evidence>
<evidence type="ECO:0000313" key="3">
    <source>
        <dbReference type="EMBL" id="KAB2569183.1"/>
    </source>
</evidence>
<dbReference type="AlphaFoldDB" id="A0A5N5CV18"/>
<protein>
    <recommendedName>
        <fullName evidence="5">MARVEL domain-containing protein</fullName>
    </recommendedName>
</protein>
<feature type="region of interest" description="Disordered" evidence="1">
    <location>
        <begin position="52"/>
        <end position="80"/>
    </location>
</feature>
<dbReference type="EMBL" id="VCHE01000218">
    <property type="protein sequence ID" value="KAB2569183.1"/>
    <property type="molecule type" value="Genomic_DNA"/>
</dbReference>
<evidence type="ECO:0000313" key="4">
    <source>
        <dbReference type="Proteomes" id="UP000325902"/>
    </source>
</evidence>
<dbReference type="PANTHER" id="PTHR42083">
    <property type="entry name" value="MARVEL DOMAIN-CONTAINING PROTEIN"/>
    <property type="match status" value="1"/>
</dbReference>
<feature type="transmembrane region" description="Helical" evidence="2">
    <location>
        <begin position="143"/>
        <end position="162"/>
    </location>
</feature>
<feature type="transmembrane region" description="Helical" evidence="2">
    <location>
        <begin position="112"/>
        <end position="131"/>
    </location>
</feature>